<dbReference type="EMBL" id="CAADRA010000023">
    <property type="protein sequence ID" value="VFT77694.1"/>
    <property type="molecule type" value="Genomic_DNA"/>
</dbReference>
<keyword evidence="3" id="KW-0472">Membrane</keyword>
<dbReference type="GO" id="GO:0016787">
    <property type="term" value="F:hydrolase activity"/>
    <property type="evidence" value="ECO:0007669"/>
    <property type="project" value="UniProtKB-KW"/>
</dbReference>
<evidence type="ECO:0000313" key="8">
    <source>
        <dbReference type="Proteomes" id="UP000332933"/>
    </source>
</evidence>
<proteinExistence type="inferred from homology"/>
<evidence type="ECO:0000259" key="5">
    <source>
        <dbReference type="Pfam" id="PF00561"/>
    </source>
</evidence>
<dbReference type="EMBL" id="VJMH01000023">
    <property type="protein sequence ID" value="KAF0720231.1"/>
    <property type="molecule type" value="Genomic_DNA"/>
</dbReference>
<feature type="chain" id="PRO_5033826124" evidence="4">
    <location>
        <begin position="22"/>
        <end position="663"/>
    </location>
</feature>
<comment type="similarity">
    <text evidence="1">Belongs to the peptidase S33 family.</text>
</comment>
<feature type="domain" description="AB hydrolase-1" evidence="5">
    <location>
        <begin position="131"/>
        <end position="287"/>
    </location>
</feature>
<evidence type="ECO:0000256" key="4">
    <source>
        <dbReference type="SAM" id="SignalP"/>
    </source>
</evidence>
<dbReference type="InterPro" id="IPR051601">
    <property type="entry name" value="Serine_prot/Carboxylest_S33"/>
</dbReference>
<dbReference type="SUPFAM" id="SSF53474">
    <property type="entry name" value="alpha/beta-Hydrolases"/>
    <property type="match status" value="1"/>
</dbReference>
<gene>
    <name evidence="7" type="primary">Aste57867_469</name>
    <name evidence="6" type="ORF">As57867_000468</name>
    <name evidence="7" type="ORF">ASTE57867_469</name>
</gene>
<evidence type="ECO:0000256" key="1">
    <source>
        <dbReference type="ARBA" id="ARBA00010088"/>
    </source>
</evidence>
<keyword evidence="3" id="KW-1133">Transmembrane helix</keyword>
<feature type="transmembrane region" description="Helical" evidence="3">
    <location>
        <begin position="611"/>
        <end position="635"/>
    </location>
</feature>
<feature type="signal peptide" evidence="4">
    <location>
        <begin position="1"/>
        <end position="21"/>
    </location>
</feature>
<keyword evidence="8" id="KW-1185">Reference proteome</keyword>
<reference evidence="7 8" key="1">
    <citation type="submission" date="2019-03" db="EMBL/GenBank/DDBJ databases">
        <authorList>
            <person name="Gaulin E."/>
            <person name="Dumas B."/>
        </authorList>
    </citation>
    <scope>NUCLEOTIDE SEQUENCE [LARGE SCALE GENOMIC DNA]</scope>
    <source>
        <strain evidence="7">CBS 568.67</strain>
    </source>
</reference>
<dbReference type="InterPro" id="IPR029058">
    <property type="entry name" value="AB_hydrolase_fold"/>
</dbReference>
<dbReference type="OrthoDB" id="77976at2759"/>
<organism evidence="7 8">
    <name type="scientific">Aphanomyces stellatus</name>
    <dbReference type="NCBI Taxonomy" id="120398"/>
    <lineage>
        <taxon>Eukaryota</taxon>
        <taxon>Sar</taxon>
        <taxon>Stramenopiles</taxon>
        <taxon>Oomycota</taxon>
        <taxon>Saprolegniomycetes</taxon>
        <taxon>Saprolegniales</taxon>
        <taxon>Verrucalvaceae</taxon>
        <taxon>Aphanomyces</taxon>
    </lineage>
</organism>
<reference evidence="6" key="2">
    <citation type="submission" date="2019-06" db="EMBL/GenBank/DDBJ databases">
        <title>Genomics analysis of Aphanomyces spp. identifies a new class of oomycete effector associated with host adaptation.</title>
        <authorList>
            <person name="Gaulin E."/>
        </authorList>
    </citation>
    <scope>NUCLEOTIDE SEQUENCE</scope>
    <source>
        <strain evidence="6">CBS 578.67</strain>
    </source>
</reference>
<dbReference type="Proteomes" id="UP000332933">
    <property type="component" value="Unassembled WGS sequence"/>
</dbReference>
<dbReference type="InterPro" id="IPR000073">
    <property type="entry name" value="AB_hydrolase_1"/>
</dbReference>
<keyword evidence="4" id="KW-0732">Signal</keyword>
<evidence type="ECO:0000256" key="2">
    <source>
        <dbReference type="ARBA" id="ARBA00022801"/>
    </source>
</evidence>
<keyword evidence="3" id="KW-0812">Transmembrane</keyword>
<protein>
    <submittedName>
        <fullName evidence="7">Aste57867_469 protein</fullName>
    </submittedName>
</protein>
<evidence type="ECO:0000256" key="3">
    <source>
        <dbReference type="SAM" id="Phobius"/>
    </source>
</evidence>
<dbReference type="Gene3D" id="3.40.50.1820">
    <property type="entry name" value="alpha/beta hydrolase"/>
    <property type="match status" value="1"/>
</dbReference>
<dbReference type="PANTHER" id="PTHR43248">
    <property type="entry name" value="2-SUCCINYL-6-HYDROXY-2,4-CYCLOHEXADIENE-1-CARBOXYLATE SYNTHASE"/>
    <property type="match status" value="1"/>
</dbReference>
<name>A0A485K6T9_9STRA</name>
<accession>A0A485K6T9</accession>
<dbReference type="AlphaFoldDB" id="A0A485K6T9"/>
<evidence type="ECO:0000313" key="6">
    <source>
        <dbReference type="EMBL" id="KAF0720231.1"/>
    </source>
</evidence>
<dbReference type="Pfam" id="PF00561">
    <property type="entry name" value="Abhydrolase_1"/>
    <property type="match status" value="1"/>
</dbReference>
<keyword evidence="2" id="KW-0378">Hydrolase</keyword>
<sequence length="663" mass="70729">MPSRIGILFLVAATWLQPATAAANATTVTRNGWYPCSINTYELSPQPPSNAGGPSMSLHRSSSLHAFVPRVPFYGPFEDMKARVAALKTQCASFAMPFCHDGVETCVKAEASTWPLFVKKMPASIPTAKKALIVLQGGPGASSVAMESLMAGLHDLLFGSFHILTIDHRGTGRSGRLDCAAATAQATGGPGGSQVTPNEMPGCLADLAATYGTTAGAFSITNAAKDLSMLIQTELADHDVYLYGVSYGTLLLERLLQFAPPQVKGVILDSIVADRFDGQDGQAFSNWNVDHGAVARQFLEDVCPKDVTCAKTMGTNGTSTLARLYESLDRNQSACSGLFYTGLSTTPSLVLRAVFAALLEDLDRRVFIPAIVARITRCNDEDKDVLLHLLSSPLQPSDPSEALTSNILHDTIAFAELWQRPTPTDADLTARFLASPMGTPMDGEVARFCMYTGANDTACAALNLNRTTTSWTYTPDKYFNKTAAVPTGMSVLGLTGNLDPITPSRHARRQFANMQGTNKRLLEFPLAVHGVISSTPMKGAAQAPPCGMAIVADYVRGGGKLETLDVSCMKAIAPLSFEISPEMALGLFGLHGAYDGAVSYPAKDADKFKKLFYAMIAALSILGVVLFGVAFYAFVKHREAAALRAKYKVYDDAAGLDEDTAIA</sequence>
<evidence type="ECO:0000313" key="7">
    <source>
        <dbReference type="EMBL" id="VFT77694.1"/>
    </source>
</evidence>